<name>A0ABU9FH59_LACJE</name>
<organism evidence="1 2">
    <name type="scientific">Lactobacillus jensenii</name>
    <dbReference type="NCBI Taxonomy" id="109790"/>
    <lineage>
        <taxon>Bacteria</taxon>
        <taxon>Bacillati</taxon>
        <taxon>Bacillota</taxon>
        <taxon>Bacilli</taxon>
        <taxon>Lactobacillales</taxon>
        <taxon>Lactobacillaceae</taxon>
        <taxon>Lactobacillus</taxon>
    </lineage>
</organism>
<dbReference type="EMBL" id="JBBVUL010000005">
    <property type="protein sequence ID" value="MEL0564932.1"/>
    <property type="molecule type" value="Genomic_DNA"/>
</dbReference>
<protein>
    <submittedName>
        <fullName evidence="1">Uncharacterized protein</fullName>
    </submittedName>
</protein>
<dbReference type="Proteomes" id="UP001385848">
    <property type="component" value="Unassembled WGS sequence"/>
</dbReference>
<keyword evidence="2" id="KW-1185">Reference proteome</keyword>
<gene>
    <name evidence="1" type="ORF">AAC431_03205</name>
</gene>
<reference evidence="1 2" key="1">
    <citation type="submission" date="2024-04" db="EMBL/GenBank/DDBJ databases">
        <title>Three lactobacilli isolated from voided urine samples from females with type 2 diabetes.</title>
        <authorList>
            <person name="Kula A."/>
            <person name="Stegman N."/>
            <person name="Putonti C."/>
        </authorList>
    </citation>
    <scope>NUCLEOTIDE SEQUENCE [LARGE SCALE GENOMIC DNA]</scope>
    <source>
        <strain evidence="1 2">1855</strain>
    </source>
</reference>
<dbReference type="RefSeq" id="WP_101850290.1">
    <property type="nucleotide sequence ID" value="NZ_CATOVC010000001.1"/>
</dbReference>
<comment type="caution">
    <text evidence="1">The sequence shown here is derived from an EMBL/GenBank/DDBJ whole genome shotgun (WGS) entry which is preliminary data.</text>
</comment>
<evidence type="ECO:0000313" key="2">
    <source>
        <dbReference type="Proteomes" id="UP001385848"/>
    </source>
</evidence>
<proteinExistence type="predicted"/>
<evidence type="ECO:0000313" key="1">
    <source>
        <dbReference type="EMBL" id="MEL0564932.1"/>
    </source>
</evidence>
<accession>A0ABU9FH59</accession>
<sequence length="79" mass="9840">MDKFDKLAQDDNYLIIDKYYQFVNNNKPIRSRLYNDFLEFIDDEELIEQFYKSKIRGELEEFTPEEREQLWEAIQNETY</sequence>